<evidence type="ECO:0000313" key="10">
    <source>
        <dbReference type="Proteomes" id="UP000070700"/>
    </source>
</evidence>
<dbReference type="STRING" id="149040.A0A194XVG0"/>
<evidence type="ECO:0000256" key="2">
    <source>
        <dbReference type="ARBA" id="ARBA00004613"/>
    </source>
</evidence>
<proteinExistence type="predicted"/>
<evidence type="ECO:0000256" key="4">
    <source>
        <dbReference type="ARBA" id="ARBA00023157"/>
    </source>
</evidence>
<sequence>MRTSILFSLVAFTASAVNAHAIFQRIKVNGVDQGQLVGVRAPAVDNPVKDVTSPDIACNTGLKAPVSTAVVTVPAGAIVSAWYQHVLGGPQMAGDKDNPIAASHKGPLMVYLAKVDNAGTASWTGLEWFKIAEEGLDITTGKWGVDTMIAGNGWWSFTMPSCVAAGQYLMRVELIALHSAYASGGAQFYFSCSNVKITGSGTTIGNDTAKFPGTYAANDPGILLNIYNGTLPNNDLKPYAIPGPKPMQC</sequence>
<dbReference type="GO" id="GO:0030248">
    <property type="term" value="F:cellulose binding"/>
    <property type="evidence" value="ECO:0007669"/>
    <property type="project" value="UniProtKB-UniRule"/>
</dbReference>
<dbReference type="PANTHER" id="PTHR33353:SF13">
    <property type="entry name" value="ENDOGLUCANASE II"/>
    <property type="match status" value="1"/>
</dbReference>
<dbReference type="Proteomes" id="UP000070700">
    <property type="component" value="Unassembled WGS sequence"/>
</dbReference>
<feature type="signal peptide" evidence="7">
    <location>
        <begin position="1"/>
        <end position="19"/>
    </location>
</feature>
<keyword evidence="4 6" id="KW-1015">Disulfide bond</keyword>
<evidence type="ECO:0000259" key="8">
    <source>
        <dbReference type="Pfam" id="PF03443"/>
    </source>
</evidence>
<keyword evidence="6" id="KW-0624">Polysaccharide degradation</keyword>
<evidence type="ECO:0000256" key="6">
    <source>
        <dbReference type="RuleBase" id="RU368122"/>
    </source>
</evidence>
<evidence type="ECO:0000256" key="5">
    <source>
        <dbReference type="ARBA" id="ARBA00023180"/>
    </source>
</evidence>
<keyword evidence="7" id="KW-0732">Signal</keyword>
<dbReference type="CDD" id="cd21175">
    <property type="entry name" value="LPMO_AA9"/>
    <property type="match status" value="1"/>
</dbReference>
<dbReference type="AlphaFoldDB" id="A0A194XVG0"/>
<dbReference type="EC" id="1.14.99.56" evidence="6"/>
<dbReference type="Gene3D" id="2.70.50.70">
    <property type="match status" value="1"/>
</dbReference>
<dbReference type="PANTHER" id="PTHR33353">
    <property type="entry name" value="PUTATIVE (AFU_ORTHOLOGUE AFUA_1G12560)-RELATED"/>
    <property type="match status" value="1"/>
</dbReference>
<keyword evidence="3 6" id="KW-0964">Secreted</keyword>
<gene>
    <name evidence="9" type="ORF">LY89DRAFT_634019</name>
</gene>
<protein>
    <recommendedName>
        <fullName evidence="6">AA9 family lytic polysaccharide monooxygenase</fullName>
        <ecNumber evidence="6">1.14.99.56</ecNumber>
    </recommendedName>
    <alternativeName>
        <fullName evidence="6">Endo-beta-1,4-glucanase</fullName>
    </alternativeName>
    <alternativeName>
        <fullName evidence="6">Glycosyl hydrolase 61 family protein</fullName>
    </alternativeName>
</protein>
<dbReference type="InParanoid" id="A0A194XVG0"/>
<dbReference type="OrthoDB" id="2525337at2759"/>
<dbReference type="GO" id="GO:0030245">
    <property type="term" value="P:cellulose catabolic process"/>
    <property type="evidence" value="ECO:0007669"/>
    <property type="project" value="UniProtKB-UniRule"/>
</dbReference>
<dbReference type="EMBL" id="KQ947404">
    <property type="protein sequence ID" value="KUJ24121.1"/>
    <property type="molecule type" value="Genomic_DNA"/>
</dbReference>
<keyword evidence="6" id="KW-0119">Carbohydrate metabolism</keyword>
<keyword evidence="10" id="KW-1185">Reference proteome</keyword>
<dbReference type="Pfam" id="PF03443">
    <property type="entry name" value="AA9"/>
    <property type="match status" value="1"/>
</dbReference>
<dbReference type="GO" id="GO:0008810">
    <property type="term" value="F:cellulase activity"/>
    <property type="evidence" value="ECO:0007669"/>
    <property type="project" value="UniProtKB-UniRule"/>
</dbReference>
<comment type="subcellular location">
    <subcellularLocation>
        <location evidence="2 6">Secreted</location>
    </subcellularLocation>
</comment>
<reference evidence="9 10" key="1">
    <citation type="submission" date="2015-10" db="EMBL/GenBank/DDBJ databases">
        <title>Full genome of DAOMC 229536 Phialocephala scopiformis, a fungal endophyte of spruce producing the potent anti-insectan compound rugulosin.</title>
        <authorList>
            <consortium name="DOE Joint Genome Institute"/>
            <person name="Walker A.K."/>
            <person name="Frasz S.L."/>
            <person name="Seifert K.A."/>
            <person name="Miller J.D."/>
            <person name="Mondo S.J."/>
            <person name="Labutti K."/>
            <person name="Lipzen A."/>
            <person name="Dockter R."/>
            <person name="Kennedy M."/>
            <person name="Grigoriev I.V."/>
            <person name="Spatafora J.W."/>
        </authorList>
    </citation>
    <scope>NUCLEOTIDE SEQUENCE [LARGE SCALE GENOMIC DNA]</scope>
    <source>
        <strain evidence="9 10">CBS 120377</strain>
    </source>
</reference>
<comment type="function">
    <text evidence="6">Lytic polysaccharide monooxygenase (LMPO) that depolymerizes crystalline and amorphous polysaccharides via the oxidation of scissile alpha- or beta-(1-4)-glycosidic bonds, yielding C1 and/or C4 oxidation products. Catalysis by LPMOs requires the reduction of the active-site copper from Cu(II) to Cu(I) by a reducing agent and H(2)O(2) or O(2) as a cosubstrate.</text>
</comment>
<evidence type="ECO:0000256" key="3">
    <source>
        <dbReference type="ARBA" id="ARBA00022525"/>
    </source>
</evidence>
<evidence type="ECO:0000256" key="1">
    <source>
        <dbReference type="ARBA" id="ARBA00001973"/>
    </source>
</evidence>
<comment type="cofactor">
    <cofactor evidence="1">
        <name>Cu(2+)</name>
        <dbReference type="ChEBI" id="CHEBI:29036"/>
    </cofactor>
</comment>
<name>A0A194XVG0_MOLSC</name>
<keyword evidence="6" id="KW-0136">Cellulose degradation</keyword>
<comment type="domain">
    <text evidence="6">Has a modular structure: an endo-beta-1,4-glucanase catalytic module at the N-terminus, a linker rich in serines and threonines, and a C-terminal carbohydrate-binding module (CBM).</text>
</comment>
<accession>A0A194XVG0</accession>
<keyword evidence="5" id="KW-0325">Glycoprotein</keyword>
<dbReference type="GeneID" id="28821098"/>
<evidence type="ECO:0000256" key="7">
    <source>
        <dbReference type="SAM" id="SignalP"/>
    </source>
</evidence>
<organism evidence="9 10">
    <name type="scientific">Mollisia scopiformis</name>
    <name type="common">Conifer needle endophyte fungus</name>
    <name type="synonym">Phialocephala scopiformis</name>
    <dbReference type="NCBI Taxonomy" id="149040"/>
    <lineage>
        <taxon>Eukaryota</taxon>
        <taxon>Fungi</taxon>
        <taxon>Dikarya</taxon>
        <taxon>Ascomycota</taxon>
        <taxon>Pezizomycotina</taxon>
        <taxon>Leotiomycetes</taxon>
        <taxon>Helotiales</taxon>
        <taxon>Mollisiaceae</taxon>
        <taxon>Mollisia</taxon>
    </lineage>
</organism>
<dbReference type="KEGG" id="psco:LY89DRAFT_634019"/>
<evidence type="ECO:0000313" key="9">
    <source>
        <dbReference type="EMBL" id="KUJ24121.1"/>
    </source>
</evidence>
<keyword evidence="9" id="KW-0378">Hydrolase</keyword>
<dbReference type="InterPro" id="IPR049892">
    <property type="entry name" value="AA9"/>
</dbReference>
<dbReference type="GO" id="GO:0005576">
    <property type="term" value="C:extracellular region"/>
    <property type="evidence" value="ECO:0007669"/>
    <property type="project" value="UniProtKB-SubCell"/>
</dbReference>
<comment type="catalytic activity">
    <reaction evidence="6">
        <text>[(1-&gt;4)-beta-D-glucosyl]n+m + reduced acceptor + O2 = 4-dehydro-beta-D-glucosyl-[(1-&gt;4)-beta-D-glucosyl]n-1 + [(1-&gt;4)-beta-D-glucosyl]m + acceptor + H2O.</text>
        <dbReference type="EC" id="1.14.99.56"/>
    </reaction>
</comment>
<dbReference type="RefSeq" id="XP_018078476.1">
    <property type="nucleotide sequence ID" value="XM_018211372.1"/>
</dbReference>
<feature type="domain" description="Auxiliary Activity family 9 catalytic" evidence="8">
    <location>
        <begin position="20"/>
        <end position="229"/>
    </location>
</feature>
<feature type="chain" id="PRO_5008268640" description="AA9 family lytic polysaccharide monooxygenase" evidence="7">
    <location>
        <begin position="20"/>
        <end position="249"/>
    </location>
</feature>
<dbReference type="InterPro" id="IPR005103">
    <property type="entry name" value="AA9_LPMO"/>
</dbReference>